<organism evidence="3 4">
    <name type="scientific">Pseudooceanicola marinus</name>
    <dbReference type="NCBI Taxonomy" id="396013"/>
    <lineage>
        <taxon>Bacteria</taxon>
        <taxon>Pseudomonadati</taxon>
        <taxon>Pseudomonadota</taxon>
        <taxon>Alphaproteobacteria</taxon>
        <taxon>Rhodobacterales</taxon>
        <taxon>Paracoccaceae</taxon>
        <taxon>Pseudooceanicola</taxon>
    </lineage>
</organism>
<sequence>MMSSDLCRTTGQALGAALALALLIGLTAPLGFLGALVLAVLVGAGLVIGLQRFVCQDNAGQGPVATAGTQAADAVAAPRGEVQPGPAARKAPEAEGIAAPVATRAEAAPEDAEAAPAAAKPSAAAPAATPDDLQQLKGVGPKLAEALAAAGITRFDQIAAWTEADLAWVDENVKGARGRASRDGWIAQAQELSAANGAG</sequence>
<reference evidence="3 4" key="1">
    <citation type="submission" date="2017-03" db="EMBL/GenBank/DDBJ databases">
        <authorList>
            <person name="Afonso C.L."/>
            <person name="Miller P.J."/>
            <person name="Scott M.A."/>
            <person name="Spackman E."/>
            <person name="Goraichik I."/>
            <person name="Dimitrov K.M."/>
            <person name="Suarez D.L."/>
            <person name="Swayne D.E."/>
        </authorList>
    </citation>
    <scope>NUCLEOTIDE SEQUENCE [LARGE SCALE GENOMIC DNA]</scope>
    <source>
        <strain evidence="3 4">CECT 7751</strain>
    </source>
</reference>
<keyword evidence="4" id="KW-1185">Reference proteome</keyword>
<dbReference type="Proteomes" id="UP000193963">
    <property type="component" value="Unassembled WGS sequence"/>
</dbReference>
<dbReference type="EMBL" id="FWFN01000004">
    <property type="protein sequence ID" value="SLN49235.1"/>
    <property type="molecule type" value="Genomic_DNA"/>
</dbReference>
<dbReference type="InterPro" id="IPR003583">
    <property type="entry name" value="Hlx-hairpin-Hlx_DNA-bd_motif"/>
</dbReference>
<protein>
    <submittedName>
        <fullName evidence="3">NADH dehydrogenase subunit E</fullName>
    </submittedName>
</protein>
<dbReference type="Pfam" id="PF14520">
    <property type="entry name" value="HHH_5"/>
    <property type="match status" value="1"/>
</dbReference>
<dbReference type="AlphaFoldDB" id="A0A1X6ZF04"/>
<evidence type="ECO:0000313" key="3">
    <source>
        <dbReference type="EMBL" id="SLN49235.1"/>
    </source>
</evidence>
<name>A0A1X6ZF04_9RHOB</name>
<dbReference type="GO" id="GO:0006281">
    <property type="term" value="P:DNA repair"/>
    <property type="evidence" value="ECO:0007669"/>
    <property type="project" value="InterPro"/>
</dbReference>
<proteinExistence type="predicted"/>
<feature type="compositionally biased region" description="Low complexity" evidence="1">
    <location>
        <begin position="114"/>
        <end position="132"/>
    </location>
</feature>
<feature type="domain" description="Helix-hairpin-helix DNA-binding motif class 1" evidence="2">
    <location>
        <begin position="131"/>
        <end position="150"/>
    </location>
</feature>
<dbReference type="Gene3D" id="1.10.150.20">
    <property type="entry name" value="5' to 3' exonuclease, C-terminal subdomain"/>
    <property type="match status" value="1"/>
</dbReference>
<dbReference type="SMART" id="SM00278">
    <property type="entry name" value="HhH1"/>
    <property type="match status" value="1"/>
</dbReference>
<accession>A0A1X6ZF04</accession>
<evidence type="ECO:0000259" key="2">
    <source>
        <dbReference type="SMART" id="SM00278"/>
    </source>
</evidence>
<evidence type="ECO:0000313" key="4">
    <source>
        <dbReference type="Proteomes" id="UP000193963"/>
    </source>
</evidence>
<gene>
    <name evidence="3" type="ORF">PSM7751_02376</name>
</gene>
<feature type="region of interest" description="Disordered" evidence="1">
    <location>
        <begin position="103"/>
        <end position="133"/>
    </location>
</feature>
<evidence type="ECO:0000256" key="1">
    <source>
        <dbReference type="SAM" id="MobiDB-lite"/>
    </source>
</evidence>
<dbReference type="GO" id="GO:0003677">
    <property type="term" value="F:DNA binding"/>
    <property type="evidence" value="ECO:0007669"/>
    <property type="project" value="InterPro"/>
</dbReference>